<dbReference type="EMBL" id="MFGC01000007">
    <property type="protein sequence ID" value="OGF28661.1"/>
    <property type="molecule type" value="Genomic_DNA"/>
</dbReference>
<accession>A0A1F5SR58</accession>
<keyword evidence="1" id="KW-0472">Membrane</keyword>
<keyword evidence="1" id="KW-1133">Transmembrane helix</keyword>
<proteinExistence type="predicted"/>
<protein>
    <recommendedName>
        <fullName evidence="4">DUF3566 domain-containing protein</fullName>
    </recommendedName>
</protein>
<evidence type="ECO:0000313" key="3">
    <source>
        <dbReference type="Proteomes" id="UP000178925"/>
    </source>
</evidence>
<dbReference type="PROSITE" id="PS51257">
    <property type="entry name" value="PROKAR_LIPOPROTEIN"/>
    <property type="match status" value="1"/>
</dbReference>
<feature type="transmembrane region" description="Helical" evidence="1">
    <location>
        <begin position="12"/>
        <end position="34"/>
    </location>
</feature>
<feature type="transmembrane region" description="Helical" evidence="1">
    <location>
        <begin position="46"/>
        <end position="63"/>
    </location>
</feature>
<evidence type="ECO:0008006" key="4">
    <source>
        <dbReference type="Google" id="ProtNLM"/>
    </source>
</evidence>
<dbReference type="STRING" id="1797995.A2242_00200"/>
<name>A0A1F5SR58_9BACT</name>
<reference evidence="2 3" key="1">
    <citation type="journal article" date="2016" name="Nat. Commun.">
        <title>Thousands of microbial genomes shed light on interconnected biogeochemical processes in an aquifer system.</title>
        <authorList>
            <person name="Anantharaman K."/>
            <person name="Brown C.T."/>
            <person name="Hug L.A."/>
            <person name="Sharon I."/>
            <person name="Castelle C.J."/>
            <person name="Probst A.J."/>
            <person name="Thomas B.C."/>
            <person name="Singh A."/>
            <person name="Wilkins M.J."/>
            <person name="Karaoz U."/>
            <person name="Brodie E.L."/>
            <person name="Williams K.H."/>
            <person name="Hubbard S.S."/>
            <person name="Banfield J.F."/>
        </authorList>
    </citation>
    <scope>NUCLEOTIDE SEQUENCE [LARGE SCALE GENOMIC DNA]</scope>
</reference>
<dbReference type="AlphaFoldDB" id="A0A1F5SR58"/>
<evidence type="ECO:0000256" key="1">
    <source>
        <dbReference type="SAM" id="Phobius"/>
    </source>
</evidence>
<gene>
    <name evidence="2" type="ORF">A2242_00200</name>
</gene>
<evidence type="ECO:0000313" key="2">
    <source>
        <dbReference type="EMBL" id="OGF28661.1"/>
    </source>
</evidence>
<keyword evidence="1" id="KW-0812">Transmembrane</keyword>
<organism evidence="2 3">
    <name type="scientific">Candidatus Falkowbacteria bacterium RIFOXYA2_FULL_47_9</name>
    <dbReference type="NCBI Taxonomy" id="1797995"/>
    <lineage>
        <taxon>Bacteria</taxon>
        <taxon>Candidatus Falkowiibacteriota</taxon>
    </lineage>
</organism>
<comment type="caution">
    <text evidence="2">The sequence shown here is derived from an EMBL/GenBank/DDBJ whole genome shotgun (WGS) entry which is preliminary data.</text>
</comment>
<dbReference type="Proteomes" id="UP000178925">
    <property type="component" value="Unassembled WGS sequence"/>
</dbReference>
<feature type="transmembrane region" description="Helical" evidence="1">
    <location>
        <begin position="69"/>
        <end position="87"/>
    </location>
</feature>
<sequence length="110" mass="11833">MQTVKKINPKSLAGLYAFFLAISAFLMGLGIACANIAQRVLQGETGLGAIVFIIIFNILYGILVGLISALIAAVVGSLFGYVFAWLYNVCVRMKIIQGVTVELRGDDKSF</sequence>